<dbReference type="PROSITE" id="PS01124">
    <property type="entry name" value="HTH_ARAC_FAMILY_2"/>
    <property type="match status" value="1"/>
</dbReference>
<keyword evidence="1" id="KW-0805">Transcription regulation</keyword>
<gene>
    <name evidence="5" type="ORF">GCM10010326_04230</name>
</gene>
<dbReference type="SUPFAM" id="SSF46689">
    <property type="entry name" value="Homeodomain-like"/>
    <property type="match status" value="1"/>
</dbReference>
<evidence type="ECO:0000256" key="1">
    <source>
        <dbReference type="ARBA" id="ARBA00023015"/>
    </source>
</evidence>
<dbReference type="InterPro" id="IPR018060">
    <property type="entry name" value="HTH_AraC"/>
</dbReference>
<evidence type="ECO:0000313" key="5">
    <source>
        <dbReference type="EMBL" id="GGY15635.1"/>
    </source>
</evidence>
<evidence type="ECO:0000313" key="6">
    <source>
        <dbReference type="Proteomes" id="UP000600946"/>
    </source>
</evidence>
<evidence type="ECO:0000256" key="3">
    <source>
        <dbReference type="ARBA" id="ARBA00023163"/>
    </source>
</evidence>
<accession>A0ABQ2ZHW7</accession>
<feature type="domain" description="HTH araC/xylS-type" evidence="4">
    <location>
        <begin position="170"/>
        <end position="272"/>
    </location>
</feature>
<dbReference type="SMART" id="SM00342">
    <property type="entry name" value="HTH_ARAC"/>
    <property type="match status" value="1"/>
</dbReference>
<dbReference type="PANTHER" id="PTHR46796">
    <property type="entry name" value="HTH-TYPE TRANSCRIPTIONAL ACTIVATOR RHAS-RELATED"/>
    <property type="match status" value="1"/>
</dbReference>
<dbReference type="InterPro" id="IPR009057">
    <property type="entry name" value="Homeodomain-like_sf"/>
</dbReference>
<dbReference type="Pfam" id="PF12833">
    <property type="entry name" value="HTH_18"/>
    <property type="match status" value="1"/>
</dbReference>
<sequence>MAAVLSGGDTGAMEYVSRAPAAPLDRFIDDIYCLTGRPSHRLMRVPPMPSAHLFLHLGGPVRLWDSDLSMAPAVLTDGWFMGMWTRPFFFEYPESVRLVGVHFKPWGMSPFTSMSAAELRDRWAPVDAPWQRSVNRIRERAGDAAPAAATLRMVEEELCSLLAEAPARGLDLVQHTGALLEASHGAVPVGALAHRAGVSGNHLTGMFKAHTGVTPKRMARIYRFARLIVSVDALRPVDWSELAQSAGYFDHAHFSREFKEFTGYTPTEYLALRRRFPTEPQGPQDFGPIPDE</sequence>
<organism evidence="5 6">
    <name type="scientific">Streptomyces xanthochromogenes</name>
    <dbReference type="NCBI Taxonomy" id="67384"/>
    <lineage>
        <taxon>Bacteria</taxon>
        <taxon>Bacillati</taxon>
        <taxon>Actinomycetota</taxon>
        <taxon>Actinomycetes</taxon>
        <taxon>Kitasatosporales</taxon>
        <taxon>Streptomycetaceae</taxon>
        <taxon>Streptomyces</taxon>
    </lineage>
</organism>
<keyword evidence="6" id="KW-1185">Reference proteome</keyword>
<dbReference type="Pfam" id="PF20240">
    <property type="entry name" value="DUF6597"/>
    <property type="match status" value="1"/>
</dbReference>
<dbReference type="InterPro" id="IPR050204">
    <property type="entry name" value="AraC_XylS_family_regulators"/>
</dbReference>
<dbReference type="EMBL" id="BMUU01000001">
    <property type="protein sequence ID" value="GGY15635.1"/>
    <property type="molecule type" value="Genomic_DNA"/>
</dbReference>
<keyword evidence="2" id="KW-0238">DNA-binding</keyword>
<evidence type="ECO:0000256" key="2">
    <source>
        <dbReference type="ARBA" id="ARBA00023125"/>
    </source>
</evidence>
<name>A0ABQ2ZHW7_9ACTN</name>
<keyword evidence="3" id="KW-0804">Transcription</keyword>
<dbReference type="Proteomes" id="UP000600946">
    <property type="component" value="Unassembled WGS sequence"/>
</dbReference>
<dbReference type="Gene3D" id="1.10.10.60">
    <property type="entry name" value="Homeodomain-like"/>
    <property type="match status" value="2"/>
</dbReference>
<proteinExistence type="predicted"/>
<dbReference type="InterPro" id="IPR046532">
    <property type="entry name" value="DUF6597"/>
</dbReference>
<comment type="caution">
    <text evidence="5">The sequence shown here is derived from an EMBL/GenBank/DDBJ whole genome shotgun (WGS) entry which is preliminary data.</text>
</comment>
<evidence type="ECO:0000259" key="4">
    <source>
        <dbReference type="PROSITE" id="PS01124"/>
    </source>
</evidence>
<protein>
    <recommendedName>
        <fullName evidence="4">HTH araC/xylS-type domain-containing protein</fullName>
    </recommendedName>
</protein>
<reference evidence="6" key="1">
    <citation type="journal article" date="2019" name="Int. J. Syst. Evol. Microbiol.">
        <title>The Global Catalogue of Microorganisms (GCM) 10K type strain sequencing project: providing services to taxonomists for standard genome sequencing and annotation.</title>
        <authorList>
            <consortium name="The Broad Institute Genomics Platform"/>
            <consortium name="The Broad Institute Genome Sequencing Center for Infectious Disease"/>
            <person name="Wu L."/>
            <person name="Ma J."/>
        </authorList>
    </citation>
    <scope>NUCLEOTIDE SEQUENCE [LARGE SCALE GENOMIC DNA]</scope>
    <source>
        <strain evidence="6">JCM 4594</strain>
    </source>
</reference>
<dbReference type="PANTHER" id="PTHR46796:SF15">
    <property type="entry name" value="BLL1074 PROTEIN"/>
    <property type="match status" value="1"/>
</dbReference>